<dbReference type="RefSeq" id="WP_376830274.1">
    <property type="nucleotide sequence ID" value="NZ_JBHLWR010000006.1"/>
</dbReference>
<evidence type="ECO:0000313" key="2">
    <source>
        <dbReference type="Proteomes" id="UP001595536"/>
    </source>
</evidence>
<name>A0ABV7LB85_9HYPH</name>
<protein>
    <submittedName>
        <fullName evidence="1">Uncharacterized protein</fullName>
    </submittedName>
</protein>
<comment type="caution">
    <text evidence="1">The sequence shown here is derived from an EMBL/GenBank/DDBJ whole genome shotgun (WGS) entry which is preliminary data.</text>
</comment>
<gene>
    <name evidence="1" type="ORF">ACFOEX_01680</name>
</gene>
<dbReference type="EMBL" id="JBHRUV010000010">
    <property type="protein sequence ID" value="MFC3265071.1"/>
    <property type="molecule type" value="Genomic_DNA"/>
</dbReference>
<reference evidence="2" key="1">
    <citation type="journal article" date="2019" name="Int. J. Syst. Evol. Microbiol.">
        <title>The Global Catalogue of Microorganisms (GCM) 10K type strain sequencing project: providing services to taxonomists for standard genome sequencing and annotation.</title>
        <authorList>
            <consortium name="The Broad Institute Genomics Platform"/>
            <consortium name="The Broad Institute Genome Sequencing Center for Infectious Disease"/>
            <person name="Wu L."/>
            <person name="Ma J."/>
        </authorList>
    </citation>
    <scope>NUCLEOTIDE SEQUENCE [LARGE SCALE GENOMIC DNA]</scope>
    <source>
        <strain evidence="2">CCM 7941</strain>
    </source>
</reference>
<keyword evidence="2" id="KW-1185">Reference proteome</keyword>
<dbReference type="Proteomes" id="UP001595536">
    <property type="component" value="Unassembled WGS sequence"/>
</dbReference>
<evidence type="ECO:0000313" key="1">
    <source>
        <dbReference type="EMBL" id="MFC3265071.1"/>
    </source>
</evidence>
<sequence length="272" mass="32073">MAIVHKSVLVLCKTYPSPSGKYAELSCVAGMEPDGSLIRIFPVPFRHISQDRQFKKWQWIDAKFEKARRDHRPESHTIKIDTLRTGKCVSTKNAWEARRELIKKIPLNTDFAAIEQQHEKCGASLALLKPKHVRTLEIRPTTPDWSAKDLTKLTILHRQGNLFEQNRKQNVKILRKLPFDFYYHYKCETPNGSAAYRHKIVDWEIGALYWKCRQRHGNDWELPFRSKMEQELPQSDLMFLMGNMHRYRDQWLIISIIYPPKVQQLNLFTSLS</sequence>
<proteinExistence type="predicted"/>
<accession>A0ABV7LB85</accession>
<organism evidence="1 2">
    <name type="scientific">Camelimonas abortus</name>
    <dbReference type="NCBI Taxonomy" id="1017184"/>
    <lineage>
        <taxon>Bacteria</taxon>
        <taxon>Pseudomonadati</taxon>
        <taxon>Pseudomonadota</taxon>
        <taxon>Alphaproteobacteria</taxon>
        <taxon>Hyphomicrobiales</taxon>
        <taxon>Chelatococcaceae</taxon>
        <taxon>Camelimonas</taxon>
    </lineage>
</organism>